<dbReference type="InterPro" id="IPR000182">
    <property type="entry name" value="GNAT_dom"/>
</dbReference>
<dbReference type="EMBL" id="LIZK01000001">
    <property type="protein sequence ID" value="KPL96093.1"/>
    <property type="molecule type" value="Genomic_DNA"/>
</dbReference>
<comment type="caution">
    <text evidence="2">The sequence shown here is derived from an EMBL/GenBank/DDBJ whole genome shotgun (WGS) entry which is preliminary data.</text>
</comment>
<dbReference type="PANTHER" id="PTHR43233">
    <property type="entry name" value="FAMILY N-ACETYLTRANSFERASE, PUTATIVE (AFU_ORTHOLOGUE AFUA_6G03350)-RELATED"/>
    <property type="match status" value="1"/>
</dbReference>
<evidence type="ECO:0000259" key="1">
    <source>
        <dbReference type="PROSITE" id="PS51186"/>
    </source>
</evidence>
<feature type="domain" description="N-acetyltransferase" evidence="1">
    <location>
        <begin position="13"/>
        <end position="143"/>
    </location>
</feature>
<evidence type="ECO:0000313" key="3">
    <source>
        <dbReference type="Proteomes" id="UP000050463"/>
    </source>
</evidence>
<dbReference type="InterPro" id="IPR016181">
    <property type="entry name" value="Acyl_CoA_acyltransferase"/>
</dbReference>
<gene>
    <name evidence="2" type="ORF">AN168_01945</name>
</gene>
<dbReference type="GO" id="GO:0016747">
    <property type="term" value="F:acyltransferase activity, transferring groups other than amino-acyl groups"/>
    <property type="evidence" value="ECO:0007669"/>
    <property type="project" value="InterPro"/>
</dbReference>
<reference evidence="2 3" key="1">
    <citation type="submission" date="2015-08" db="EMBL/GenBank/DDBJ databases">
        <title>Draft Genome Sequence of Vibrio splendidus UCD-SED7.</title>
        <authorList>
            <person name="Lee R.D."/>
            <person name="Lang J.M."/>
            <person name="Coil D.A."/>
            <person name="Jospin G."/>
            <person name="Eisen J.A."/>
        </authorList>
    </citation>
    <scope>NUCLEOTIDE SEQUENCE [LARGE SCALE GENOMIC DNA]</scope>
    <source>
        <strain evidence="2 3">UCD-SED7</strain>
    </source>
</reference>
<evidence type="ECO:0000313" key="2">
    <source>
        <dbReference type="EMBL" id="KPL96093.1"/>
    </source>
</evidence>
<dbReference type="Gene3D" id="3.40.630.30">
    <property type="match status" value="1"/>
</dbReference>
<dbReference type="RefSeq" id="WP_054545808.1">
    <property type="nucleotide sequence ID" value="NZ_LIZK01000001.1"/>
</dbReference>
<organism evidence="2 3">
    <name type="scientific">Vibrio splendidus</name>
    <dbReference type="NCBI Taxonomy" id="29497"/>
    <lineage>
        <taxon>Bacteria</taxon>
        <taxon>Pseudomonadati</taxon>
        <taxon>Pseudomonadota</taxon>
        <taxon>Gammaproteobacteria</taxon>
        <taxon>Vibrionales</taxon>
        <taxon>Vibrionaceae</taxon>
        <taxon>Vibrio</taxon>
    </lineage>
</organism>
<dbReference type="AlphaFoldDB" id="A0A837NZ73"/>
<accession>A0A837NZ73</accession>
<name>A0A837NZ73_VIBSP</name>
<dbReference type="Proteomes" id="UP000050463">
    <property type="component" value="Unassembled WGS sequence"/>
</dbReference>
<protein>
    <submittedName>
        <fullName evidence="2">Histone acetyltransferase</fullName>
    </submittedName>
</protein>
<proteinExistence type="predicted"/>
<sequence length="149" mass="17612">MDKIYCWHNGDFTLTTDQSRFDLDDIFRYLTSSAWAKGIDKKTVAGSIESSLCFGLFYKDDQIGFARFVTDKFTFGYLCDVYVVDEWQGKKLGSWMIRCCHKHPSIMKLRRILLVTSTAGWLYDKHNYTPVNEPDYIWQIFRPEIYNNE</sequence>
<dbReference type="CDD" id="cd04301">
    <property type="entry name" value="NAT_SF"/>
    <property type="match status" value="1"/>
</dbReference>
<dbReference type="PROSITE" id="PS51186">
    <property type="entry name" value="GNAT"/>
    <property type="match status" value="1"/>
</dbReference>
<dbReference type="InterPro" id="IPR053144">
    <property type="entry name" value="Acetyltransferase_Butenolide"/>
</dbReference>
<dbReference type="SUPFAM" id="SSF55729">
    <property type="entry name" value="Acyl-CoA N-acyltransferases (Nat)"/>
    <property type="match status" value="1"/>
</dbReference>
<keyword evidence="2" id="KW-0808">Transferase</keyword>
<dbReference type="PANTHER" id="PTHR43233:SF1">
    <property type="entry name" value="FAMILY N-ACETYLTRANSFERASE, PUTATIVE (AFU_ORTHOLOGUE AFUA_6G03350)-RELATED"/>
    <property type="match status" value="1"/>
</dbReference>
<dbReference type="Pfam" id="PF13508">
    <property type="entry name" value="Acetyltransf_7"/>
    <property type="match status" value="1"/>
</dbReference>